<gene>
    <name evidence="1" type="ORF">A9Y76_03145</name>
</gene>
<protein>
    <submittedName>
        <fullName evidence="1">Uncharacterized protein</fullName>
    </submittedName>
</protein>
<dbReference type="AlphaFoldDB" id="A0A191ZTV3"/>
<keyword evidence="2" id="KW-1185">Reference proteome</keyword>
<proteinExistence type="predicted"/>
<sequence>MSAANIGDLPVQVSDAFPLWAGNSSWEEAALEPPCSPECRRWTLGFDALNGTCKCDLFAIKIIFRQVGQPSRARFAEGAASHPSLSFRHVAYAKLLKQKGFFTEGLYANAMAFSVE</sequence>
<reference evidence="2" key="1">
    <citation type="submission" date="2016-06" db="EMBL/GenBank/DDBJ databases">
        <authorList>
            <person name="Xu Y."/>
            <person name="Nagy A."/>
            <person name="Yan X."/>
            <person name="Kim S.W."/>
            <person name="Haley B."/>
            <person name="Liu N.T."/>
            <person name="Nou X."/>
        </authorList>
    </citation>
    <scope>NUCLEOTIDE SEQUENCE [LARGE SCALE GENOMIC DNA]</scope>
    <source>
        <strain evidence="2">ATCC 49129</strain>
    </source>
</reference>
<dbReference type="Proteomes" id="UP000078572">
    <property type="component" value="Chromosome 1"/>
</dbReference>
<name>A0A191ZTV3_9RALS</name>
<organism evidence="1 2">
    <name type="scientific">Ralstonia insidiosa</name>
    <dbReference type="NCBI Taxonomy" id="190721"/>
    <lineage>
        <taxon>Bacteria</taxon>
        <taxon>Pseudomonadati</taxon>
        <taxon>Pseudomonadota</taxon>
        <taxon>Betaproteobacteria</taxon>
        <taxon>Burkholderiales</taxon>
        <taxon>Burkholderiaceae</taxon>
        <taxon>Ralstonia</taxon>
    </lineage>
</organism>
<dbReference type="EMBL" id="CP016022">
    <property type="protein sequence ID" value="ANJ71533.1"/>
    <property type="molecule type" value="Genomic_DNA"/>
</dbReference>
<evidence type="ECO:0000313" key="1">
    <source>
        <dbReference type="EMBL" id="ANJ71533.1"/>
    </source>
</evidence>
<evidence type="ECO:0000313" key="2">
    <source>
        <dbReference type="Proteomes" id="UP000078572"/>
    </source>
</evidence>
<accession>A0A191ZTV3</accession>